<dbReference type="InterPro" id="IPR016197">
    <property type="entry name" value="Chromo-like_dom_sf"/>
</dbReference>
<proteinExistence type="predicted"/>
<dbReference type="CDD" id="cd00024">
    <property type="entry name" value="CD_CSD"/>
    <property type="match status" value="1"/>
</dbReference>
<dbReference type="InterPro" id="IPR023780">
    <property type="entry name" value="Chromo_domain"/>
</dbReference>
<evidence type="ECO:0000313" key="3">
    <source>
        <dbReference type="EMBL" id="TRM60066.1"/>
    </source>
</evidence>
<feature type="domain" description="Chromo" evidence="2">
    <location>
        <begin position="395"/>
        <end position="455"/>
    </location>
</feature>
<evidence type="ECO:0000313" key="4">
    <source>
        <dbReference type="Proteomes" id="UP000320762"/>
    </source>
</evidence>
<reference evidence="3 4" key="1">
    <citation type="journal article" date="2019" name="New Phytol.">
        <title>Comparative genomics reveals unique wood-decay strategies and fruiting body development in the Schizophyllaceae.</title>
        <authorList>
            <person name="Almasi E."/>
            <person name="Sahu N."/>
            <person name="Krizsan K."/>
            <person name="Balint B."/>
            <person name="Kovacs G.M."/>
            <person name="Kiss B."/>
            <person name="Cseklye J."/>
            <person name="Drula E."/>
            <person name="Henrissat B."/>
            <person name="Nagy I."/>
            <person name="Chovatia M."/>
            <person name="Adam C."/>
            <person name="LaButti K."/>
            <person name="Lipzen A."/>
            <person name="Riley R."/>
            <person name="Grigoriev I.V."/>
            <person name="Nagy L.G."/>
        </authorList>
    </citation>
    <scope>NUCLEOTIDE SEQUENCE [LARGE SCALE GENOMIC DNA]</scope>
    <source>
        <strain evidence="3 4">NL-1724</strain>
    </source>
</reference>
<dbReference type="GO" id="GO:0006338">
    <property type="term" value="P:chromatin remodeling"/>
    <property type="evidence" value="ECO:0007669"/>
    <property type="project" value="UniProtKB-ARBA"/>
</dbReference>
<dbReference type="PROSITE" id="PS50013">
    <property type="entry name" value="CHROMO_2"/>
    <property type="match status" value="1"/>
</dbReference>
<gene>
    <name evidence="3" type="ORF">BD626DRAFT_408099</name>
</gene>
<feature type="compositionally biased region" description="Low complexity" evidence="1">
    <location>
        <begin position="1"/>
        <end position="29"/>
    </location>
</feature>
<accession>A0A550C5S8</accession>
<dbReference type="SUPFAM" id="SSF54160">
    <property type="entry name" value="Chromo domain-like"/>
    <property type="match status" value="1"/>
</dbReference>
<dbReference type="Pfam" id="PF00385">
    <property type="entry name" value="Chromo"/>
    <property type="match status" value="1"/>
</dbReference>
<dbReference type="Proteomes" id="UP000320762">
    <property type="component" value="Unassembled WGS sequence"/>
</dbReference>
<keyword evidence="4" id="KW-1185">Reference proteome</keyword>
<dbReference type="SMART" id="SM00298">
    <property type="entry name" value="CHROMO"/>
    <property type="match status" value="1"/>
</dbReference>
<dbReference type="AlphaFoldDB" id="A0A550C5S8"/>
<organism evidence="3 4">
    <name type="scientific">Schizophyllum amplum</name>
    <dbReference type="NCBI Taxonomy" id="97359"/>
    <lineage>
        <taxon>Eukaryota</taxon>
        <taxon>Fungi</taxon>
        <taxon>Dikarya</taxon>
        <taxon>Basidiomycota</taxon>
        <taxon>Agaricomycotina</taxon>
        <taxon>Agaricomycetes</taxon>
        <taxon>Agaricomycetidae</taxon>
        <taxon>Agaricales</taxon>
        <taxon>Schizophyllaceae</taxon>
        <taxon>Schizophyllum</taxon>
    </lineage>
</organism>
<dbReference type="Gene3D" id="2.40.50.40">
    <property type="match status" value="1"/>
</dbReference>
<protein>
    <recommendedName>
        <fullName evidence="2">Chromo domain-containing protein</fullName>
    </recommendedName>
</protein>
<dbReference type="OrthoDB" id="433924at2759"/>
<sequence>MSSSPLTSANSSALTSPESSPEPNGSSLSKNSTLSKACSRIQHASRRDRITQTPLPPFFDVDGMQLKPTPQFNMLWYWLAERQEIYVRRQQGLPREEWTNDPIMRDFRFCNAYRVLDRESQFLIREVIQKGKQTPVEIAFRVLLYDIFTRQSTYELLQQHIGKLQWKTYNRERYSEVLRSHKGSLYTAAFQKTSSSDAATKNRPRYEAHLDDLERFMSDKLPRRIAKATHSVEVYEYFLWQRSYAHFKSYQVTVNFTYTPLLNFNANDFVVPGPGARKGLTRMFGTSLASACAKDPTAEMRALLWLTRTQQEHFERCGLEFKLLNGDRPLEVPDIEHAVCELDKYLRGGARKVYKVAEGGARLPPPVLPEAWKQKARRESNVREAWPNLVKEKSWDLEEIVGDKVEDGVTWVRVKWVGFPESKNTWERASHIRHDSRTAMVEYMKKRKGKKTMGKRKR</sequence>
<dbReference type="InterPro" id="IPR000953">
    <property type="entry name" value="Chromo/chromo_shadow_dom"/>
</dbReference>
<dbReference type="EMBL" id="VDMD01000024">
    <property type="protein sequence ID" value="TRM60066.1"/>
    <property type="molecule type" value="Genomic_DNA"/>
</dbReference>
<feature type="region of interest" description="Disordered" evidence="1">
    <location>
        <begin position="1"/>
        <end position="33"/>
    </location>
</feature>
<evidence type="ECO:0000256" key="1">
    <source>
        <dbReference type="SAM" id="MobiDB-lite"/>
    </source>
</evidence>
<name>A0A550C5S8_9AGAR</name>
<dbReference type="InterPro" id="IPR040684">
    <property type="entry name" value="HMUDK_hel"/>
</dbReference>
<dbReference type="Pfam" id="PF18723">
    <property type="entry name" value="HMUDK_hel"/>
    <property type="match status" value="1"/>
</dbReference>
<comment type="caution">
    <text evidence="3">The sequence shown here is derived from an EMBL/GenBank/DDBJ whole genome shotgun (WGS) entry which is preliminary data.</text>
</comment>
<evidence type="ECO:0000259" key="2">
    <source>
        <dbReference type="PROSITE" id="PS50013"/>
    </source>
</evidence>